<accession>A0A6J0JAV1</accession>
<keyword evidence="2" id="KW-1185">Reference proteome</keyword>
<evidence type="ECO:0000313" key="2">
    <source>
        <dbReference type="Proteomes" id="UP000504624"/>
    </source>
</evidence>
<organism evidence="2 3">
    <name type="scientific">Lepidothrix coronata</name>
    <name type="common">blue-crowned manakin</name>
    <dbReference type="NCBI Taxonomy" id="321398"/>
    <lineage>
        <taxon>Eukaryota</taxon>
        <taxon>Metazoa</taxon>
        <taxon>Chordata</taxon>
        <taxon>Craniata</taxon>
        <taxon>Vertebrata</taxon>
        <taxon>Euteleostomi</taxon>
        <taxon>Archelosauria</taxon>
        <taxon>Archosauria</taxon>
        <taxon>Dinosauria</taxon>
        <taxon>Saurischia</taxon>
        <taxon>Theropoda</taxon>
        <taxon>Coelurosauria</taxon>
        <taxon>Aves</taxon>
        <taxon>Neognathae</taxon>
        <taxon>Neoaves</taxon>
        <taxon>Telluraves</taxon>
        <taxon>Australaves</taxon>
        <taxon>Passeriformes</taxon>
        <taxon>Pipridae</taxon>
        <taxon>Lepidothrix</taxon>
    </lineage>
</organism>
<gene>
    <name evidence="3" type="primary">LOC108510091</name>
</gene>
<reference evidence="3" key="1">
    <citation type="submission" date="2025-08" db="UniProtKB">
        <authorList>
            <consortium name="RefSeq"/>
        </authorList>
    </citation>
    <scope>IDENTIFICATION</scope>
</reference>
<proteinExistence type="predicted"/>
<evidence type="ECO:0000313" key="3">
    <source>
        <dbReference type="RefSeq" id="XP_017695274.1"/>
    </source>
</evidence>
<dbReference type="GeneID" id="108510091"/>
<protein>
    <submittedName>
        <fullName evidence="3">Uncharacterized protein LOC108510091 isoform X38</fullName>
    </submittedName>
</protein>
<sequence length="314" mass="34669">MFGMSWEEKMDPGASLDPWLQGCKHWEEGHSHLPGCLGWDGKGPLGAGTFPPSRIFGMGWEGATGSRDIPNSWMFGMGWDGKEPLEAETFPPSWMFGMGWDGKEPLGSGKFPPSQIFGMSWEGKRDPGASLDPGSGGVNPGIRDIPTFPDIWDELGREEGSWSIPGSWLQGCKHWEEGHSQFLDVWDGMGRGHWKPEHSQFLDIWDGMGRSHWKPEHSHLPGRVIPNHNLEYSPSWIQRDEESPGSHSRVIPSLGSDTTPPGNVHYPGKSCSGSVVPAFPEPGSGSRPSWNVDFPPIFGNFFPPGLLFPLKIMD</sequence>
<feature type="region of interest" description="Disordered" evidence="1">
    <location>
        <begin position="238"/>
        <end position="265"/>
    </location>
</feature>
<dbReference type="RefSeq" id="XP_017695274.1">
    <property type="nucleotide sequence ID" value="XM_017839785.1"/>
</dbReference>
<dbReference type="Proteomes" id="UP000504624">
    <property type="component" value="Unplaced"/>
</dbReference>
<name>A0A6J0JAV1_9PASS</name>
<evidence type="ECO:0000256" key="1">
    <source>
        <dbReference type="SAM" id="MobiDB-lite"/>
    </source>
</evidence>
<dbReference type="AlphaFoldDB" id="A0A6J0JAV1"/>